<evidence type="ECO:0000256" key="4">
    <source>
        <dbReference type="ARBA" id="ARBA00012840"/>
    </source>
</evidence>
<comment type="similarity">
    <text evidence="3">Belongs to the class-II aminoacyl-tRNA synthetase family. Type-1 seryl-tRNA synthetase subfamily.</text>
</comment>
<dbReference type="Pfam" id="PF00587">
    <property type="entry name" value="tRNA-synt_2b"/>
    <property type="match status" value="1"/>
</dbReference>
<dbReference type="OrthoDB" id="10264585at2759"/>
<keyword evidence="9" id="KW-0648">Protein biosynthesis</keyword>
<evidence type="ECO:0000256" key="2">
    <source>
        <dbReference type="ARBA" id="ARBA00005045"/>
    </source>
</evidence>
<feature type="compositionally biased region" description="Pro residues" evidence="15">
    <location>
        <begin position="188"/>
        <end position="199"/>
    </location>
</feature>
<evidence type="ECO:0000256" key="12">
    <source>
        <dbReference type="ARBA" id="ARBA00033352"/>
    </source>
</evidence>
<evidence type="ECO:0000256" key="7">
    <source>
        <dbReference type="ARBA" id="ARBA00022741"/>
    </source>
</evidence>
<dbReference type="GO" id="GO:0005524">
    <property type="term" value="F:ATP binding"/>
    <property type="evidence" value="ECO:0007669"/>
    <property type="project" value="UniProtKB-KW"/>
</dbReference>
<keyword evidence="6" id="KW-0436">Ligase</keyword>
<evidence type="ECO:0000256" key="11">
    <source>
        <dbReference type="ARBA" id="ARBA00031113"/>
    </source>
</evidence>
<dbReference type="AlphaFoldDB" id="A0A9N9ADW3"/>
<comment type="caution">
    <text evidence="17">The sequence shown here is derived from an EMBL/GenBank/DDBJ whole genome shotgun (WGS) entry which is preliminary data.</text>
</comment>
<dbReference type="InterPro" id="IPR045864">
    <property type="entry name" value="aa-tRNA-synth_II/BPL/LPL"/>
</dbReference>
<protein>
    <recommendedName>
        <fullName evidence="4">serine--tRNA ligase</fullName>
        <ecNumber evidence="4">6.1.1.11</ecNumber>
    </recommendedName>
    <alternativeName>
        <fullName evidence="11">Seryl-tRNA synthetase</fullName>
    </alternativeName>
    <alternativeName>
        <fullName evidence="12">Seryl-tRNA(Ser/Sec) synthetase</fullName>
    </alternativeName>
</protein>
<gene>
    <name evidence="17" type="ORF">AGERDE_LOCUS5539</name>
</gene>
<evidence type="ECO:0000256" key="13">
    <source>
        <dbReference type="ARBA" id="ARBA00047929"/>
    </source>
</evidence>
<evidence type="ECO:0000256" key="10">
    <source>
        <dbReference type="ARBA" id="ARBA00023146"/>
    </source>
</evidence>
<keyword evidence="8" id="KW-0067">ATP-binding</keyword>
<evidence type="ECO:0000256" key="1">
    <source>
        <dbReference type="ARBA" id="ARBA00004496"/>
    </source>
</evidence>
<comment type="pathway">
    <text evidence="2">Aminoacyl-tRNA biosynthesis; selenocysteinyl-tRNA(Sec) biosynthesis; L-seryl-tRNA(Sec) from L-serine and tRNA(Sec): step 1/1.</text>
</comment>
<dbReference type="GO" id="GO:0005737">
    <property type="term" value="C:cytoplasm"/>
    <property type="evidence" value="ECO:0007669"/>
    <property type="project" value="UniProtKB-SubCell"/>
</dbReference>
<dbReference type="InterPro" id="IPR002314">
    <property type="entry name" value="aa-tRNA-synt_IIb"/>
</dbReference>
<reference evidence="17" key="1">
    <citation type="submission" date="2021-06" db="EMBL/GenBank/DDBJ databases">
        <authorList>
            <person name="Kallberg Y."/>
            <person name="Tangrot J."/>
            <person name="Rosling A."/>
        </authorList>
    </citation>
    <scope>NUCLEOTIDE SEQUENCE</scope>
    <source>
        <strain evidence="17">MT106</strain>
    </source>
</reference>
<evidence type="ECO:0000256" key="5">
    <source>
        <dbReference type="ARBA" id="ARBA00022490"/>
    </source>
</evidence>
<evidence type="ECO:0000256" key="14">
    <source>
        <dbReference type="ARBA" id="ARBA00048823"/>
    </source>
</evidence>
<dbReference type="PRINTS" id="PR00981">
    <property type="entry name" value="TRNASYNTHSER"/>
</dbReference>
<name>A0A9N9ADW3_9GLOM</name>
<dbReference type="Proteomes" id="UP000789831">
    <property type="component" value="Unassembled WGS sequence"/>
</dbReference>
<dbReference type="EC" id="6.1.1.11" evidence="4"/>
<comment type="subcellular location">
    <subcellularLocation>
        <location evidence="1">Cytoplasm</location>
    </subcellularLocation>
</comment>
<dbReference type="PANTHER" id="PTHR43697">
    <property type="entry name" value="SERYL-TRNA SYNTHETASE"/>
    <property type="match status" value="1"/>
</dbReference>
<dbReference type="SUPFAM" id="SSF55681">
    <property type="entry name" value="Class II aaRS and biotin synthetases"/>
    <property type="match status" value="1"/>
</dbReference>
<evidence type="ECO:0000256" key="9">
    <source>
        <dbReference type="ARBA" id="ARBA00022917"/>
    </source>
</evidence>
<dbReference type="PANTHER" id="PTHR43697:SF1">
    <property type="entry name" value="SERINE--TRNA LIGASE"/>
    <property type="match status" value="1"/>
</dbReference>
<dbReference type="EMBL" id="CAJVPL010000759">
    <property type="protein sequence ID" value="CAG8527331.1"/>
    <property type="molecule type" value="Genomic_DNA"/>
</dbReference>
<feature type="compositionally biased region" description="Low complexity" evidence="15">
    <location>
        <begin position="77"/>
        <end position="86"/>
    </location>
</feature>
<comment type="catalytic activity">
    <reaction evidence="13">
        <text>tRNA(Sec) + L-serine + ATP = L-seryl-tRNA(Sec) + AMP + diphosphate + H(+)</text>
        <dbReference type="Rhea" id="RHEA:42580"/>
        <dbReference type="Rhea" id="RHEA-COMP:9742"/>
        <dbReference type="Rhea" id="RHEA-COMP:10128"/>
        <dbReference type="ChEBI" id="CHEBI:15378"/>
        <dbReference type="ChEBI" id="CHEBI:30616"/>
        <dbReference type="ChEBI" id="CHEBI:33019"/>
        <dbReference type="ChEBI" id="CHEBI:33384"/>
        <dbReference type="ChEBI" id="CHEBI:78442"/>
        <dbReference type="ChEBI" id="CHEBI:78533"/>
        <dbReference type="ChEBI" id="CHEBI:456215"/>
        <dbReference type="EC" id="6.1.1.11"/>
    </reaction>
</comment>
<keyword evidence="5" id="KW-0963">Cytoplasm</keyword>
<feature type="region of interest" description="Disordered" evidence="15">
    <location>
        <begin position="34"/>
        <end position="86"/>
    </location>
</feature>
<keyword evidence="7" id="KW-0547">Nucleotide-binding</keyword>
<evidence type="ECO:0000259" key="16">
    <source>
        <dbReference type="PROSITE" id="PS50862"/>
    </source>
</evidence>
<feature type="compositionally biased region" description="Polar residues" evidence="15">
    <location>
        <begin position="34"/>
        <end position="49"/>
    </location>
</feature>
<evidence type="ECO:0000256" key="6">
    <source>
        <dbReference type="ARBA" id="ARBA00022598"/>
    </source>
</evidence>
<evidence type="ECO:0000256" key="3">
    <source>
        <dbReference type="ARBA" id="ARBA00010728"/>
    </source>
</evidence>
<dbReference type="GO" id="GO:0004828">
    <property type="term" value="F:serine-tRNA ligase activity"/>
    <property type="evidence" value="ECO:0007669"/>
    <property type="project" value="UniProtKB-EC"/>
</dbReference>
<accession>A0A9N9ADW3</accession>
<dbReference type="PROSITE" id="PS50862">
    <property type="entry name" value="AA_TRNA_LIGASE_II"/>
    <property type="match status" value="1"/>
</dbReference>
<evidence type="ECO:0000313" key="18">
    <source>
        <dbReference type="Proteomes" id="UP000789831"/>
    </source>
</evidence>
<evidence type="ECO:0000313" key="17">
    <source>
        <dbReference type="EMBL" id="CAG8527331.1"/>
    </source>
</evidence>
<feature type="region of interest" description="Disordered" evidence="15">
    <location>
        <begin position="180"/>
        <end position="205"/>
    </location>
</feature>
<keyword evidence="10" id="KW-0030">Aminoacyl-tRNA synthetase</keyword>
<feature type="region of interest" description="Disordered" evidence="15">
    <location>
        <begin position="377"/>
        <end position="399"/>
    </location>
</feature>
<comment type="catalytic activity">
    <reaction evidence="14">
        <text>tRNA(Ser) + L-serine + ATP = L-seryl-tRNA(Ser) + AMP + diphosphate + H(+)</text>
        <dbReference type="Rhea" id="RHEA:12292"/>
        <dbReference type="Rhea" id="RHEA-COMP:9669"/>
        <dbReference type="Rhea" id="RHEA-COMP:9703"/>
        <dbReference type="ChEBI" id="CHEBI:15378"/>
        <dbReference type="ChEBI" id="CHEBI:30616"/>
        <dbReference type="ChEBI" id="CHEBI:33019"/>
        <dbReference type="ChEBI" id="CHEBI:33384"/>
        <dbReference type="ChEBI" id="CHEBI:78442"/>
        <dbReference type="ChEBI" id="CHEBI:78533"/>
        <dbReference type="ChEBI" id="CHEBI:456215"/>
        <dbReference type="EC" id="6.1.1.11"/>
    </reaction>
</comment>
<proteinExistence type="inferred from homology"/>
<dbReference type="InterPro" id="IPR006195">
    <property type="entry name" value="aa-tRNA-synth_II"/>
</dbReference>
<evidence type="ECO:0000256" key="15">
    <source>
        <dbReference type="SAM" id="MobiDB-lite"/>
    </source>
</evidence>
<keyword evidence="18" id="KW-1185">Reference proteome</keyword>
<organism evidence="17 18">
    <name type="scientific">Ambispora gerdemannii</name>
    <dbReference type="NCBI Taxonomy" id="144530"/>
    <lineage>
        <taxon>Eukaryota</taxon>
        <taxon>Fungi</taxon>
        <taxon>Fungi incertae sedis</taxon>
        <taxon>Mucoromycota</taxon>
        <taxon>Glomeromycotina</taxon>
        <taxon>Glomeromycetes</taxon>
        <taxon>Archaeosporales</taxon>
        <taxon>Ambisporaceae</taxon>
        <taxon>Ambispora</taxon>
    </lineage>
</organism>
<dbReference type="GO" id="GO:0006434">
    <property type="term" value="P:seryl-tRNA aminoacylation"/>
    <property type="evidence" value="ECO:0007669"/>
    <property type="project" value="InterPro"/>
</dbReference>
<evidence type="ECO:0000256" key="8">
    <source>
        <dbReference type="ARBA" id="ARBA00022840"/>
    </source>
</evidence>
<feature type="domain" description="Aminoacyl-transfer RNA synthetases class-II family profile" evidence="16">
    <location>
        <begin position="494"/>
        <end position="661"/>
    </location>
</feature>
<sequence>MGASFGSLMMDIKEVDLATGVGNRKVGELNNLLNDPEIQSSTAPQMNNNDQERTQPNEEAEILPPPSNENSHHDNQSHTPPSSTTQTIQFKVKSVERYDVDVNFFSIELDSPITVNGQRINSIDITGRKANDAYQDGVLQTGNTVAITNIIFSPLRGAAINSYDELSIGRHYDEIQVVSATGNDTSPPQFPNNPDPQPTSFPEVQQKNQQLASEENNLFLLASELLKTIEENSKLVHEARPLGLNLTEISDDALDYFQEEFFTQLEEGQPLNSRHNQKISTDNEKIRQRKLNLKNNIYQIYNGNVKKLAERKQERNDPSAPPENELTKLKKQITKEINEVLADPDNLRIINLTTLANEEVITYGNDFLAALKEKGAKEKKEEKYNKIPPATSSQSSPQNNIINNSAKKIINNLPLPAAKNAAKNKIRDQLPNLPTLDTPNSEEGDRIIDNTEYQHNIQHNLTHEKILEKLAIIDEEKSIRLSGSKFAVYQDFGSQLLHALINFMRAENSNRGYRLFDIPYLVNAHNLYNTGQFHKFQDNLYKLEENNFYLLPTAEVGLVNLYQNQILTEGNLPLKLCAYSPCFRAERMAAGQENKGLIRLHQFHKVELVKIVKPENSYHELKTLLTDARNILHCLKIPHRVIELCHQELGFTAAKTYDIEV</sequence>
<dbReference type="Gene3D" id="3.30.930.10">
    <property type="entry name" value="Bira Bifunctional Protein, Domain 2"/>
    <property type="match status" value="1"/>
</dbReference>
<dbReference type="InterPro" id="IPR002317">
    <property type="entry name" value="Ser-tRNA-ligase_type_1"/>
</dbReference>